<keyword evidence="2" id="KW-1185">Reference proteome</keyword>
<dbReference type="InterPro" id="IPR023214">
    <property type="entry name" value="HAD_sf"/>
</dbReference>
<dbReference type="Pfam" id="PF13419">
    <property type="entry name" value="HAD_2"/>
    <property type="match status" value="1"/>
</dbReference>
<accession>A0A9J6BFL2</accession>
<sequence length="237" mass="26724">MNGSFYKYRPVTHCIFDLDGLILDTETLAFQVTQNILNRFSNPPKIHTWAVKESLLGLQADDVAKKIVNTYDLPITWQEYKEIAKTEAKILMQNCQVCDGADRLIRHLFNNKIPICIATSSSREAFMVKTMNHKELFKKFNHIVMGASDCEVKNGKPAPDIFLIAAKRFDDCPKNENCLVFEDSPSGVQAALSAGMQVVAVPDHRISKTKVKNATVILKSLNCFRPEEFGLPPFDEE</sequence>
<dbReference type="GO" id="GO:0016791">
    <property type="term" value="F:phosphatase activity"/>
    <property type="evidence" value="ECO:0007669"/>
    <property type="project" value="TreeGrafter"/>
</dbReference>
<evidence type="ECO:0000313" key="2">
    <source>
        <dbReference type="Proteomes" id="UP001107558"/>
    </source>
</evidence>
<dbReference type="InterPro" id="IPR041492">
    <property type="entry name" value="HAD_2"/>
</dbReference>
<dbReference type="PANTHER" id="PTHR18901:SF38">
    <property type="entry name" value="PSEUDOURIDINE-5'-PHOSPHATASE"/>
    <property type="match status" value="1"/>
</dbReference>
<reference evidence="1" key="1">
    <citation type="submission" date="2021-03" db="EMBL/GenBank/DDBJ databases">
        <title>Chromosome level genome of the anhydrobiotic midge Polypedilum vanderplanki.</title>
        <authorList>
            <person name="Yoshida Y."/>
            <person name="Kikawada T."/>
            <person name="Gusev O."/>
        </authorList>
    </citation>
    <scope>NUCLEOTIDE SEQUENCE</scope>
    <source>
        <strain evidence="1">NIAS01</strain>
        <tissue evidence="1">Whole body or cell culture</tissue>
    </source>
</reference>
<dbReference type="Proteomes" id="UP001107558">
    <property type="component" value="Chromosome 4"/>
</dbReference>
<name>A0A9J6BFL2_POLVA</name>
<dbReference type="OrthoDB" id="40579at2759"/>
<protein>
    <submittedName>
        <fullName evidence="1">Uncharacterized protein</fullName>
    </submittedName>
</protein>
<dbReference type="EMBL" id="JADBJN010000004">
    <property type="protein sequence ID" value="KAG5668498.1"/>
    <property type="molecule type" value="Genomic_DNA"/>
</dbReference>
<dbReference type="NCBIfam" id="TIGR01509">
    <property type="entry name" value="HAD-SF-IA-v3"/>
    <property type="match status" value="1"/>
</dbReference>
<dbReference type="SFLD" id="SFLDG01129">
    <property type="entry name" value="C1.5:_HAD__Beta-PGM__Phosphata"/>
    <property type="match status" value="1"/>
</dbReference>
<dbReference type="FunFam" id="3.40.50.1000:FF:000055">
    <property type="entry name" value="Haloacid dehalogenase-like hydrolase family protein"/>
    <property type="match status" value="1"/>
</dbReference>
<dbReference type="SUPFAM" id="SSF56784">
    <property type="entry name" value="HAD-like"/>
    <property type="match status" value="1"/>
</dbReference>
<dbReference type="PANTHER" id="PTHR18901">
    <property type="entry name" value="2-DEOXYGLUCOSE-6-PHOSPHATE PHOSPHATASE 2"/>
    <property type="match status" value="1"/>
</dbReference>
<dbReference type="Gene3D" id="3.40.50.1000">
    <property type="entry name" value="HAD superfamily/HAD-like"/>
    <property type="match status" value="1"/>
</dbReference>
<evidence type="ECO:0000313" key="1">
    <source>
        <dbReference type="EMBL" id="KAG5668498.1"/>
    </source>
</evidence>
<dbReference type="AlphaFoldDB" id="A0A9J6BFL2"/>
<dbReference type="InterPro" id="IPR036412">
    <property type="entry name" value="HAD-like_sf"/>
</dbReference>
<comment type="caution">
    <text evidence="1">The sequence shown here is derived from an EMBL/GenBank/DDBJ whole genome shotgun (WGS) entry which is preliminary data.</text>
</comment>
<proteinExistence type="predicted"/>
<dbReference type="InterPro" id="IPR006439">
    <property type="entry name" value="HAD-SF_hydro_IA"/>
</dbReference>
<dbReference type="InterPro" id="IPR023198">
    <property type="entry name" value="PGP-like_dom2"/>
</dbReference>
<organism evidence="1 2">
    <name type="scientific">Polypedilum vanderplanki</name>
    <name type="common">Sleeping chironomid midge</name>
    <dbReference type="NCBI Taxonomy" id="319348"/>
    <lineage>
        <taxon>Eukaryota</taxon>
        <taxon>Metazoa</taxon>
        <taxon>Ecdysozoa</taxon>
        <taxon>Arthropoda</taxon>
        <taxon>Hexapoda</taxon>
        <taxon>Insecta</taxon>
        <taxon>Pterygota</taxon>
        <taxon>Neoptera</taxon>
        <taxon>Endopterygota</taxon>
        <taxon>Diptera</taxon>
        <taxon>Nematocera</taxon>
        <taxon>Chironomoidea</taxon>
        <taxon>Chironomidae</taxon>
        <taxon>Chironominae</taxon>
        <taxon>Polypedilum</taxon>
        <taxon>Polypedilum</taxon>
    </lineage>
</organism>
<dbReference type="SFLD" id="SFLDS00003">
    <property type="entry name" value="Haloacid_Dehalogenase"/>
    <property type="match status" value="1"/>
</dbReference>
<dbReference type="Gene3D" id="1.10.150.240">
    <property type="entry name" value="Putative phosphatase, domain 2"/>
    <property type="match status" value="1"/>
</dbReference>
<gene>
    <name evidence="1" type="ORF">PVAND_016437</name>
</gene>